<feature type="region of interest" description="Disordered" evidence="1">
    <location>
        <begin position="354"/>
        <end position="401"/>
    </location>
</feature>
<dbReference type="PANTHER" id="PTHR20849:SF2">
    <property type="entry name" value="EUKARYOTIC TRANSLATION INITIATION FACTOR 4E-BINDING PROTEIN MEXTLI"/>
    <property type="match status" value="1"/>
</dbReference>
<reference evidence="2" key="1">
    <citation type="submission" date="2022-08" db="UniProtKB">
        <authorList>
            <consortium name="EnsemblMetazoa"/>
        </authorList>
    </citation>
    <scope>IDENTIFICATION</scope>
</reference>
<feature type="compositionally biased region" description="Low complexity" evidence="1">
    <location>
        <begin position="295"/>
        <end position="309"/>
    </location>
</feature>
<accession>A0A8W7PIP2</accession>
<dbReference type="GO" id="GO:0003743">
    <property type="term" value="F:translation initiation factor activity"/>
    <property type="evidence" value="ECO:0007669"/>
    <property type="project" value="TreeGrafter"/>
</dbReference>
<feature type="compositionally biased region" description="Low complexity" evidence="1">
    <location>
        <begin position="549"/>
        <end position="563"/>
    </location>
</feature>
<dbReference type="GO" id="GO:1901190">
    <property type="term" value="P:regulation of formation of translation initiation ternary complex"/>
    <property type="evidence" value="ECO:0007669"/>
    <property type="project" value="TreeGrafter"/>
</dbReference>
<dbReference type="GO" id="GO:0008190">
    <property type="term" value="F:eukaryotic initiation factor 4E binding"/>
    <property type="evidence" value="ECO:0007669"/>
    <property type="project" value="InterPro"/>
</dbReference>
<organism evidence="2">
    <name type="scientific">Anopheles coluzzii</name>
    <name type="common">African malaria mosquito</name>
    <dbReference type="NCBI Taxonomy" id="1518534"/>
    <lineage>
        <taxon>Eukaryota</taxon>
        <taxon>Metazoa</taxon>
        <taxon>Ecdysozoa</taxon>
        <taxon>Arthropoda</taxon>
        <taxon>Hexapoda</taxon>
        <taxon>Insecta</taxon>
        <taxon>Pterygota</taxon>
        <taxon>Neoptera</taxon>
        <taxon>Endopterygota</taxon>
        <taxon>Diptera</taxon>
        <taxon>Nematocera</taxon>
        <taxon>Culicoidea</taxon>
        <taxon>Culicidae</taxon>
        <taxon>Anophelinae</taxon>
        <taxon>Anopheles</taxon>
    </lineage>
</organism>
<feature type="region of interest" description="Disordered" evidence="1">
    <location>
        <begin position="542"/>
        <end position="577"/>
    </location>
</feature>
<dbReference type="InterPro" id="IPR040160">
    <property type="entry name" value="Mxt"/>
</dbReference>
<dbReference type="GO" id="GO:0045727">
    <property type="term" value="P:positive regulation of translation"/>
    <property type="evidence" value="ECO:0007669"/>
    <property type="project" value="InterPro"/>
</dbReference>
<sequence length="795" mass="84726">LAHGSVRSRLGWRKPAQSHTTAATVHVSSVYACPPCDRSIAPPLAIAMSQMGRAVKNLEPPRPLKSTLKQQQHVHLPVYEVQSIEELITLTENVAASLASGCNNADGVNALLANLRLHGPQLENVSKDTLDRALVIFRNASQDERLNIMTRLNLLQLIELRAKSWQVSDGANTYYKHKATNVEPDILADPNLLGSSPPMGQAVPALAPGELIRTSGKFPKPTKIPGKTYCKDEIVIRNADSGKGNAQQQDVCVATGAKERLVQITGPNEEKINYAKQLIEDTIRRNASPVRLDNSQDGSCSSLASSGSDETVPRKESAGSGAANARNSLSGAMVAEMVANSGANGMGAFLANQQQQQQSASGPGGALSLNLSGYSQTPPSSYTHPKLTRNGSQNSGQRNSAAGNGAGLLLHSFSTNDASLGEYKYTVNVGQHNLKITGDCLELVKVAKLVLDDYFSSNEFLASVDMCSSFDLPNTLSSPVGAMPGQHPLITGTPFVDSGVGLNTIGATVGGELMGGGVGNSLEIDDDVFIVEAGSSAAAGFKPNELQTSGSGSALAAGNNGLSRSRRSHFSRKDSAGDGLKEAAAATVKSDSNPVKRIEYERLIYYSKSPYSWDLPADWKRICETLPYLVKNKVRRAATVPTTDGDGGGGVGDGVAVEVKGKATKTGSLECSMLHTNSNTGQHLYDGNNNNVSTTNTTNRRNYYYLNKHVLLQRNSILSASSFDMGTGMSVLGHSKYHHPPYHAFITKHANKNNLNQRYSSSTNLTACSSNITNSRQQQQQPSGRLLIRYKSTSD</sequence>
<dbReference type="GO" id="GO:0005737">
    <property type="term" value="C:cytoplasm"/>
    <property type="evidence" value="ECO:0007669"/>
    <property type="project" value="TreeGrafter"/>
</dbReference>
<dbReference type="Gene3D" id="1.25.40.180">
    <property type="match status" value="1"/>
</dbReference>
<dbReference type="AlphaFoldDB" id="A0A8W7PIP2"/>
<dbReference type="Proteomes" id="UP000075882">
    <property type="component" value="Unassembled WGS sequence"/>
</dbReference>
<evidence type="ECO:0000256" key="1">
    <source>
        <dbReference type="SAM" id="MobiDB-lite"/>
    </source>
</evidence>
<dbReference type="FunFam" id="1.25.40.180:FF:000048">
    <property type="entry name" value="Uncharacterized protein, isoform A"/>
    <property type="match status" value="1"/>
</dbReference>
<proteinExistence type="predicted"/>
<dbReference type="EnsemblMetazoa" id="ACOM032394-RA">
    <property type="protein sequence ID" value="ACOM032394-PA.1"/>
    <property type="gene ID" value="ACOM032394"/>
</dbReference>
<feature type="compositionally biased region" description="Low complexity" evidence="1">
    <location>
        <begin position="354"/>
        <end position="372"/>
    </location>
</feature>
<evidence type="ECO:0000313" key="2">
    <source>
        <dbReference type="EnsemblMetazoa" id="ACOM032394-PA.1"/>
    </source>
</evidence>
<protein>
    <recommendedName>
        <fullName evidence="3">K Homology domain-containing protein</fullName>
    </recommendedName>
</protein>
<feature type="compositionally biased region" description="Polar residues" evidence="1">
    <location>
        <begin position="373"/>
        <end position="401"/>
    </location>
</feature>
<dbReference type="VEuPathDB" id="VectorBase:ACON2_030011"/>
<dbReference type="GO" id="GO:0034518">
    <property type="term" value="C:RNA cap binding complex"/>
    <property type="evidence" value="ECO:0007669"/>
    <property type="project" value="TreeGrafter"/>
</dbReference>
<dbReference type="PANTHER" id="PTHR20849">
    <property type="entry name" value="EUKARYOTIC TRANSLATION INITIATION FACTOR 4E-BINDING PROTEIN MEXTLI"/>
    <property type="match status" value="1"/>
</dbReference>
<feature type="region of interest" description="Disordered" evidence="1">
    <location>
        <begin position="289"/>
        <end position="324"/>
    </location>
</feature>
<name>A0A8W7PIP2_ANOCL</name>
<evidence type="ECO:0008006" key="3">
    <source>
        <dbReference type="Google" id="ProtNLM"/>
    </source>
</evidence>